<name>A0A3A8E225_9GAMM</name>
<keyword evidence="3" id="KW-1185">Reference proteome</keyword>
<feature type="transmembrane region" description="Helical" evidence="1">
    <location>
        <begin position="20"/>
        <end position="42"/>
    </location>
</feature>
<dbReference type="RefSeq" id="WP_120403899.1">
    <property type="nucleotide sequence ID" value="NZ_RAXV01000069.1"/>
</dbReference>
<evidence type="ECO:0000256" key="1">
    <source>
        <dbReference type="SAM" id="Phobius"/>
    </source>
</evidence>
<keyword evidence="1" id="KW-0812">Transmembrane</keyword>
<dbReference type="AlphaFoldDB" id="A0A3A8E225"/>
<proteinExistence type="predicted"/>
<protein>
    <submittedName>
        <fullName evidence="2">DUF2523 domain-containing protein</fullName>
    </submittedName>
</protein>
<dbReference type="Pfam" id="PF10734">
    <property type="entry name" value="DUF2523"/>
    <property type="match status" value="1"/>
</dbReference>
<reference evidence="2 3" key="1">
    <citation type="submission" date="2018-09" db="EMBL/GenBank/DDBJ databases">
        <title>The draft genome of Acinetobacter spp. strains.</title>
        <authorList>
            <person name="Qin J."/>
            <person name="Feng Y."/>
            <person name="Zong Z."/>
        </authorList>
    </citation>
    <scope>NUCLEOTIDE SEQUENCE [LARGE SCALE GENOMIC DNA]</scope>
    <source>
        <strain evidence="2 3">WCHAc060012</strain>
    </source>
</reference>
<dbReference type="InterPro" id="IPR019670">
    <property type="entry name" value="DUF2523"/>
</dbReference>
<feature type="transmembrane region" description="Helical" evidence="1">
    <location>
        <begin position="62"/>
        <end position="82"/>
    </location>
</feature>
<organism evidence="2 3">
    <name type="scientific">Acinetobacter tianfuensis</name>
    <dbReference type="NCBI Taxonomy" id="2419603"/>
    <lineage>
        <taxon>Bacteria</taxon>
        <taxon>Pseudomonadati</taxon>
        <taxon>Pseudomonadota</taxon>
        <taxon>Gammaproteobacteria</taxon>
        <taxon>Moraxellales</taxon>
        <taxon>Moraxellaceae</taxon>
        <taxon>Acinetobacter</taxon>
    </lineage>
</organism>
<accession>A0A3A8E225</accession>
<keyword evidence="1" id="KW-0472">Membrane</keyword>
<dbReference type="Proteomes" id="UP000282388">
    <property type="component" value="Unassembled WGS sequence"/>
</dbReference>
<comment type="caution">
    <text evidence="2">The sequence shown here is derived from an EMBL/GenBank/DDBJ whole genome shotgun (WGS) entry which is preliminary data.</text>
</comment>
<evidence type="ECO:0000313" key="3">
    <source>
        <dbReference type="Proteomes" id="UP000282388"/>
    </source>
</evidence>
<dbReference type="EMBL" id="RAXV01000069">
    <property type="protein sequence ID" value="RKG29057.1"/>
    <property type="molecule type" value="Genomic_DNA"/>
</dbReference>
<sequence length="94" mass="10101">MGKIFAIVGEWLLRNGVKKVLTGAGLGVFSYLAVVTAIRSAFDSLIGELDSLPRDVLQLMGIYGIDFVISAFVSVAVFLLTLNNGKLIIKQVSK</sequence>
<gene>
    <name evidence="2" type="ORF">D7V32_16710</name>
</gene>
<evidence type="ECO:0000313" key="2">
    <source>
        <dbReference type="EMBL" id="RKG29057.1"/>
    </source>
</evidence>
<keyword evidence="1" id="KW-1133">Transmembrane helix</keyword>